<dbReference type="SUPFAM" id="SSF51419">
    <property type="entry name" value="PLP-binding barrel"/>
    <property type="match status" value="1"/>
</dbReference>
<name>A0ABY8DDM7_9HYPH</name>
<dbReference type="InterPro" id="IPR029066">
    <property type="entry name" value="PLP-binding_barrel"/>
</dbReference>
<evidence type="ECO:0000256" key="5">
    <source>
        <dbReference type="ARBA" id="ARBA00034115"/>
    </source>
</evidence>
<reference evidence="9 10" key="1">
    <citation type="submission" date="2023-03" db="EMBL/GenBank/DDBJ databases">
        <authorList>
            <person name="Kaur S."/>
            <person name="Espinosa-Saiz D."/>
            <person name="Velazquez E."/>
            <person name="Menendez E."/>
            <person name="diCenzo G.C."/>
        </authorList>
    </citation>
    <scope>NUCLEOTIDE SEQUENCE [LARGE SCALE GENOMIC DNA]</scope>
    <source>
        <strain evidence="9 10">LMG 24692</strain>
    </source>
</reference>
<dbReference type="Proteomes" id="UP001229355">
    <property type="component" value="Chromosome 1"/>
</dbReference>
<keyword evidence="10" id="KW-1185">Reference proteome</keyword>
<comment type="similarity">
    <text evidence="2">Belongs to the Orn/Lys/Arg decarboxylase class-II family.</text>
</comment>
<dbReference type="RefSeq" id="WP_280660169.1">
    <property type="nucleotide sequence ID" value="NZ_CP120373.1"/>
</dbReference>
<feature type="domain" description="Orn/DAP/Arg decarboxylase 2 N-terminal" evidence="8">
    <location>
        <begin position="74"/>
        <end position="301"/>
    </location>
</feature>
<evidence type="ECO:0000313" key="9">
    <source>
        <dbReference type="EMBL" id="WEX88167.1"/>
    </source>
</evidence>
<gene>
    <name evidence="9" type="ORF">PZN02_000631</name>
</gene>
<evidence type="ECO:0000256" key="7">
    <source>
        <dbReference type="ARBA" id="ARBA00049127"/>
    </source>
</evidence>
<dbReference type="InterPro" id="IPR000183">
    <property type="entry name" value="Orn/DAP/Arg_de-COase"/>
</dbReference>
<dbReference type="InterPro" id="IPR022657">
    <property type="entry name" value="De-COase2_CS"/>
</dbReference>
<dbReference type="EC" id="4.1.1.17" evidence="6"/>
<dbReference type="PRINTS" id="PR01179">
    <property type="entry name" value="ODADCRBXLASE"/>
</dbReference>
<dbReference type="InterPro" id="IPR022653">
    <property type="entry name" value="De-COase2_pyr-phos_BS"/>
</dbReference>
<evidence type="ECO:0000259" key="8">
    <source>
        <dbReference type="Pfam" id="PF02784"/>
    </source>
</evidence>
<protein>
    <recommendedName>
        <fullName evidence="6">ornithine decarboxylase</fullName>
        <ecNumber evidence="6">4.1.1.17</ecNumber>
    </recommendedName>
</protein>
<evidence type="ECO:0000256" key="3">
    <source>
        <dbReference type="ARBA" id="ARBA00022898"/>
    </source>
</evidence>
<evidence type="ECO:0000256" key="2">
    <source>
        <dbReference type="ARBA" id="ARBA00008872"/>
    </source>
</evidence>
<dbReference type="InterPro" id="IPR002433">
    <property type="entry name" value="Orn_de-COase"/>
</dbReference>
<organism evidence="9 10">
    <name type="scientific">Sinorhizobium garamanticum</name>
    <dbReference type="NCBI Taxonomy" id="680247"/>
    <lineage>
        <taxon>Bacteria</taxon>
        <taxon>Pseudomonadati</taxon>
        <taxon>Pseudomonadota</taxon>
        <taxon>Alphaproteobacteria</taxon>
        <taxon>Hyphomicrobiales</taxon>
        <taxon>Rhizobiaceae</taxon>
        <taxon>Sinorhizobium/Ensifer group</taxon>
        <taxon>Sinorhizobium</taxon>
    </lineage>
</organism>
<evidence type="ECO:0000256" key="4">
    <source>
        <dbReference type="ARBA" id="ARBA00023239"/>
    </source>
</evidence>
<dbReference type="CDD" id="cd00622">
    <property type="entry name" value="PLPDE_III_ODC"/>
    <property type="match status" value="1"/>
</dbReference>
<evidence type="ECO:0000256" key="1">
    <source>
        <dbReference type="ARBA" id="ARBA00001933"/>
    </source>
</evidence>
<sequence length="414" mass="45283">MISLAATTERNETHSAPLQYQQDLQRALHSLEKARHTGSPLKQYKNVDAVIAELQPTEPVFCITPSKIVEAVHNFGAFPGRALYAVKCNPHPFVLETLFEAGITDFDVASLDEVRLIDGLFGKPAGQFFNNPAKTRPAIRAASHNHGIRFYTVDCIEEIEKILQEAKPDDDLIIAVRLATRPADSRYILSTKFGAAPNDAATMLKSIHQRGVKTGISFHVGSQCLDPKAFSAAIKLAGKVAHDAKVPISVLNVGGGFPAAYPGDKVQSFEHYFAQIIHARRELDLPRGCILLCEPGRSLVAAAGTTVAQVVVRRGRAIYLNDGVFGTLQELGHPKEHRPTRLIRNGIRPTGRPVEFKAYGPTCDSNDVLGAPFLLPDDVREGDWIEIGMMGAYSLSMRTRFNGFHADNIVSLSE</sequence>
<comment type="pathway">
    <text evidence="5">Amine and polyamine biosynthesis; putrescine biosynthesis via L-ornithine pathway; putrescine from L-ornithine: step 1/1.</text>
</comment>
<accession>A0ABY8DDM7</accession>
<keyword evidence="4" id="KW-0456">Lyase</keyword>
<comment type="catalytic activity">
    <reaction evidence="7">
        <text>L-ornithine + H(+) = putrescine + CO2</text>
        <dbReference type="Rhea" id="RHEA:22964"/>
        <dbReference type="ChEBI" id="CHEBI:15378"/>
        <dbReference type="ChEBI" id="CHEBI:16526"/>
        <dbReference type="ChEBI" id="CHEBI:46911"/>
        <dbReference type="ChEBI" id="CHEBI:326268"/>
        <dbReference type="EC" id="4.1.1.17"/>
    </reaction>
</comment>
<dbReference type="InterPro" id="IPR022644">
    <property type="entry name" value="De-COase2_N"/>
</dbReference>
<dbReference type="PANTHER" id="PTHR11482:SF6">
    <property type="entry name" value="ORNITHINE DECARBOXYLASE 1-RELATED"/>
    <property type="match status" value="1"/>
</dbReference>
<dbReference type="PANTHER" id="PTHR11482">
    <property type="entry name" value="ARGININE/DIAMINOPIMELATE/ORNITHINE DECARBOXYLASE"/>
    <property type="match status" value="1"/>
</dbReference>
<dbReference type="PROSITE" id="PS00878">
    <property type="entry name" value="ODR_DC_2_1"/>
    <property type="match status" value="1"/>
</dbReference>
<dbReference type="PRINTS" id="PR01182">
    <property type="entry name" value="ORNDCRBXLASE"/>
</dbReference>
<dbReference type="Pfam" id="PF02784">
    <property type="entry name" value="Orn_Arg_deC_N"/>
    <property type="match status" value="1"/>
</dbReference>
<dbReference type="EMBL" id="CP120373">
    <property type="protein sequence ID" value="WEX88167.1"/>
    <property type="molecule type" value="Genomic_DNA"/>
</dbReference>
<evidence type="ECO:0000313" key="10">
    <source>
        <dbReference type="Proteomes" id="UP001229355"/>
    </source>
</evidence>
<dbReference type="Gene3D" id="2.40.37.10">
    <property type="entry name" value="Lyase, Ornithine Decarboxylase, Chain A, domain 1"/>
    <property type="match status" value="1"/>
</dbReference>
<dbReference type="PROSITE" id="PS00879">
    <property type="entry name" value="ODR_DC_2_2"/>
    <property type="match status" value="1"/>
</dbReference>
<dbReference type="SUPFAM" id="SSF50621">
    <property type="entry name" value="Alanine racemase C-terminal domain-like"/>
    <property type="match status" value="1"/>
</dbReference>
<dbReference type="InterPro" id="IPR009006">
    <property type="entry name" value="Ala_racemase/Decarboxylase_C"/>
</dbReference>
<dbReference type="Gene3D" id="3.20.20.10">
    <property type="entry name" value="Alanine racemase"/>
    <property type="match status" value="1"/>
</dbReference>
<keyword evidence="3" id="KW-0663">Pyridoxal phosphate</keyword>
<comment type="cofactor">
    <cofactor evidence="1">
        <name>pyridoxal 5'-phosphate</name>
        <dbReference type="ChEBI" id="CHEBI:597326"/>
    </cofactor>
</comment>
<evidence type="ECO:0000256" key="6">
    <source>
        <dbReference type="ARBA" id="ARBA00034138"/>
    </source>
</evidence>
<proteinExistence type="inferred from homology"/>